<dbReference type="PROSITE" id="PS51186">
    <property type="entry name" value="GNAT"/>
    <property type="match status" value="1"/>
</dbReference>
<gene>
    <name evidence="4" type="ORF">SK571_19250</name>
</gene>
<dbReference type="Proteomes" id="UP001271792">
    <property type="component" value="Unassembled WGS sequence"/>
</dbReference>
<keyword evidence="1" id="KW-0808">Transferase</keyword>
<organism evidence="4 5">
    <name type="scientific">Lentzea kristufekii</name>
    <dbReference type="NCBI Taxonomy" id="3095430"/>
    <lineage>
        <taxon>Bacteria</taxon>
        <taxon>Bacillati</taxon>
        <taxon>Actinomycetota</taxon>
        <taxon>Actinomycetes</taxon>
        <taxon>Pseudonocardiales</taxon>
        <taxon>Pseudonocardiaceae</taxon>
        <taxon>Lentzea</taxon>
    </lineage>
</organism>
<dbReference type="EMBL" id="JAXAVV010000009">
    <property type="protein sequence ID" value="MDX8051530.1"/>
    <property type="molecule type" value="Genomic_DNA"/>
</dbReference>
<keyword evidence="2" id="KW-0012">Acyltransferase</keyword>
<feature type="domain" description="N-acetyltransferase" evidence="3">
    <location>
        <begin position="6"/>
        <end position="131"/>
    </location>
</feature>
<sequence>MITYRTDLDDLAEADLTGFFVGWPKPPSPAQHLAVLRGSYHVVIARSPDDGVVGFVNMISDGVLTAFIPWLEVRPEFQGQGIGTELMRRIVAETAHFYSVDLVCDDALRPYYERLGMIALTGMGLRNRAAI</sequence>
<dbReference type="InterPro" id="IPR016181">
    <property type="entry name" value="Acyl_CoA_acyltransferase"/>
</dbReference>
<dbReference type="PANTHER" id="PTHR43626">
    <property type="entry name" value="ACYL-COA N-ACYLTRANSFERASE"/>
    <property type="match status" value="1"/>
</dbReference>
<dbReference type="PANTHER" id="PTHR43626:SF4">
    <property type="entry name" value="GCN5-RELATED N-ACETYLTRANSFERASE 2, CHLOROPLASTIC"/>
    <property type="match status" value="1"/>
</dbReference>
<keyword evidence="5" id="KW-1185">Reference proteome</keyword>
<reference evidence="4 5" key="2">
    <citation type="submission" date="2023-11" db="EMBL/GenBank/DDBJ databases">
        <authorList>
            <person name="Lara A.C."/>
            <person name="Chronakova A."/>
        </authorList>
    </citation>
    <scope>NUCLEOTIDE SEQUENCE [LARGE SCALE GENOMIC DNA]</scope>
    <source>
        <strain evidence="4 5">BCCO 10_0798</strain>
    </source>
</reference>
<name>A0ABU4TTC8_9PSEU</name>
<dbReference type="SUPFAM" id="SSF55729">
    <property type="entry name" value="Acyl-CoA N-acyltransferases (Nat)"/>
    <property type="match status" value="1"/>
</dbReference>
<evidence type="ECO:0000313" key="5">
    <source>
        <dbReference type="Proteomes" id="UP001271792"/>
    </source>
</evidence>
<dbReference type="Gene3D" id="3.40.630.30">
    <property type="match status" value="1"/>
</dbReference>
<evidence type="ECO:0000313" key="4">
    <source>
        <dbReference type="EMBL" id="MDX8051530.1"/>
    </source>
</evidence>
<proteinExistence type="predicted"/>
<protein>
    <submittedName>
        <fullName evidence="4">GNAT family N-acetyltransferase</fullName>
    </submittedName>
</protein>
<comment type="caution">
    <text evidence="4">The sequence shown here is derived from an EMBL/GenBank/DDBJ whole genome shotgun (WGS) entry which is preliminary data.</text>
</comment>
<evidence type="ECO:0000259" key="3">
    <source>
        <dbReference type="PROSITE" id="PS51186"/>
    </source>
</evidence>
<dbReference type="InterPro" id="IPR000182">
    <property type="entry name" value="GNAT_dom"/>
</dbReference>
<evidence type="ECO:0000256" key="2">
    <source>
        <dbReference type="ARBA" id="ARBA00023315"/>
    </source>
</evidence>
<accession>A0ABU4TTC8</accession>
<dbReference type="RefSeq" id="WP_319985456.1">
    <property type="nucleotide sequence ID" value="NZ_JAXAVV010000009.1"/>
</dbReference>
<reference evidence="4 5" key="1">
    <citation type="submission" date="2023-11" db="EMBL/GenBank/DDBJ databases">
        <title>Lentzea sokolovensis, sp. nov., Lentzea kristufkii, sp. nov., and Lentzea miocenensis, sp. nov., rare actinobacteria from Sokolov Coal Basin, Miocene lacustrine sediment, Czech Republic.</title>
        <authorList>
            <person name="Lara A."/>
            <person name="Kotroba L."/>
            <person name="Nouioui I."/>
            <person name="Neumann-Schaal M."/>
            <person name="Mast Y."/>
            <person name="Chronakova A."/>
        </authorList>
    </citation>
    <scope>NUCLEOTIDE SEQUENCE [LARGE SCALE GENOMIC DNA]</scope>
    <source>
        <strain evidence="4 5">BCCO 10_0798</strain>
    </source>
</reference>
<evidence type="ECO:0000256" key="1">
    <source>
        <dbReference type="ARBA" id="ARBA00022679"/>
    </source>
</evidence>
<dbReference type="CDD" id="cd04301">
    <property type="entry name" value="NAT_SF"/>
    <property type="match status" value="1"/>
</dbReference>
<dbReference type="InterPro" id="IPR045039">
    <property type="entry name" value="NSI-like"/>
</dbReference>
<dbReference type="Pfam" id="PF00583">
    <property type="entry name" value="Acetyltransf_1"/>
    <property type="match status" value="1"/>
</dbReference>